<dbReference type="NCBIfam" id="NF011930">
    <property type="entry name" value="PRK15401.1"/>
    <property type="match status" value="1"/>
</dbReference>
<dbReference type="SUPFAM" id="SSF51197">
    <property type="entry name" value="Clavaminate synthase-like"/>
    <property type="match status" value="1"/>
</dbReference>
<name>A0ABU3KRG0_9BURK</name>
<evidence type="ECO:0000313" key="8">
    <source>
        <dbReference type="Proteomes" id="UP001321700"/>
    </source>
</evidence>
<dbReference type="PROSITE" id="PS51471">
    <property type="entry name" value="FE2OG_OXY"/>
    <property type="match status" value="1"/>
</dbReference>
<accession>A0ABU3KRG0</accession>
<protein>
    <submittedName>
        <fullName evidence="7">DNA oxidative demethylase AlkB</fullName>
        <ecNumber evidence="7">1.14.11.33</ecNumber>
    </submittedName>
</protein>
<evidence type="ECO:0000256" key="4">
    <source>
        <dbReference type="ARBA" id="ARBA00023002"/>
    </source>
</evidence>
<comment type="caution">
    <text evidence="7">The sequence shown here is derived from an EMBL/GenBank/DDBJ whole genome shotgun (WGS) entry which is preliminary data.</text>
</comment>
<keyword evidence="5" id="KW-0408">Iron</keyword>
<feature type="domain" description="Fe2OG dioxygenase" evidence="6">
    <location>
        <begin position="117"/>
        <end position="217"/>
    </location>
</feature>
<evidence type="ECO:0000313" key="7">
    <source>
        <dbReference type="EMBL" id="MDT7520404.1"/>
    </source>
</evidence>
<evidence type="ECO:0000256" key="3">
    <source>
        <dbReference type="ARBA" id="ARBA00022964"/>
    </source>
</evidence>
<dbReference type="GO" id="GO:0035516">
    <property type="term" value="F:broad specificity oxidative DNA demethylase activity"/>
    <property type="evidence" value="ECO:0007669"/>
    <property type="project" value="UniProtKB-EC"/>
</dbReference>
<evidence type="ECO:0000259" key="6">
    <source>
        <dbReference type="PROSITE" id="PS51471"/>
    </source>
</evidence>
<dbReference type="Gene3D" id="2.60.120.590">
    <property type="entry name" value="Alpha-ketoglutarate-dependent dioxygenase AlkB-like"/>
    <property type="match status" value="1"/>
</dbReference>
<dbReference type="InterPro" id="IPR004574">
    <property type="entry name" value="Alkb"/>
</dbReference>
<dbReference type="InterPro" id="IPR037151">
    <property type="entry name" value="AlkB-like_sf"/>
</dbReference>
<evidence type="ECO:0000256" key="2">
    <source>
        <dbReference type="ARBA" id="ARBA00022723"/>
    </source>
</evidence>
<evidence type="ECO:0000256" key="1">
    <source>
        <dbReference type="ARBA" id="ARBA00001954"/>
    </source>
</evidence>
<dbReference type="InterPro" id="IPR027450">
    <property type="entry name" value="AlkB-like"/>
</dbReference>
<keyword evidence="3" id="KW-0223">Dioxygenase</keyword>
<dbReference type="EC" id="1.14.11.33" evidence="7"/>
<organism evidence="7 8">
    <name type="scientific">Rhodoferax potami</name>
    <dbReference type="NCBI Taxonomy" id="3068338"/>
    <lineage>
        <taxon>Bacteria</taxon>
        <taxon>Pseudomonadati</taxon>
        <taxon>Pseudomonadota</taxon>
        <taxon>Betaproteobacteria</taxon>
        <taxon>Burkholderiales</taxon>
        <taxon>Comamonadaceae</taxon>
        <taxon>Rhodoferax</taxon>
    </lineage>
</organism>
<gene>
    <name evidence="7" type="primary">alkB</name>
    <name evidence="7" type="ORF">RAE19_17100</name>
</gene>
<dbReference type="EMBL" id="JAVBIK010000001">
    <property type="protein sequence ID" value="MDT7520404.1"/>
    <property type="molecule type" value="Genomic_DNA"/>
</dbReference>
<keyword evidence="2" id="KW-0479">Metal-binding</keyword>
<dbReference type="Proteomes" id="UP001321700">
    <property type="component" value="Unassembled WGS sequence"/>
</dbReference>
<keyword evidence="4 7" id="KW-0560">Oxidoreductase</keyword>
<comment type="cofactor">
    <cofactor evidence="1">
        <name>Fe(2+)</name>
        <dbReference type="ChEBI" id="CHEBI:29033"/>
    </cofactor>
</comment>
<reference evidence="7 8" key="1">
    <citation type="submission" date="2023-08" db="EMBL/GenBank/DDBJ databases">
        <title>Rhodoferax potami sp. nov. and Rhodoferax mekongensis sp. nov., isolated from the Mekong River in Thailand.</title>
        <authorList>
            <person name="Kitikhun S."/>
            <person name="Charoenyingcharoen P."/>
            <person name="Siriarchawattana P."/>
            <person name="Likhitrattanapisal S."/>
            <person name="Nilsakha T."/>
            <person name="Chanpet A."/>
            <person name="Rattanawaree P."/>
            <person name="Ingsriswang S."/>
        </authorList>
    </citation>
    <scope>NUCLEOTIDE SEQUENCE [LARGE SCALE GENOMIC DNA]</scope>
    <source>
        <strain evidence="7 8">TBRC 17660</strain>
    </source>
</reference>
<dbReference type="PANTHER" id="PTHR16557">
    <property type="entry name" value="ALKYLATED DNA REPAIR PROTEIN ALKB-RELATED"/>
    <property type="match status" value="1"/>
</dbReference>
<dbReference type="Pfam" id="PF13532">
    <property type="entry name" value="2OG-FeII_Oxy_2"/>
    <property type="match status" value="1"/>
</dbReference>
<dbReference type="RefSeq" id="WP_313876005.1">
    <property type="nucleotide sequence ID" value="NZ_JAVBIK010000001.1"/>
</dbReference>
<dbReference type="InterPro" id="IPR005123">
    <property type="entry name" value="Oxoglu/Fe-dep_dioxygenase_dom"/>
</dbReference>
<keyword evidence="8" id="KW-1185">Reference proteome</keyword>
<sequence length="217" mass="23184">MNLDLFGDSSPTPAPPHILCPGAYALAGIAVADAPALWAEVQLITQISPWRHLSTPGGLRMSVAMSNCGPWGWVSDAAGYRYQRFDPLTGAPWPAMPQAFKTLASRMAALAGYPGFEADACLINRYAPGARMTLHQDKNEVDYGAPIVSVSLGLPAVFELGGLERGEPVQTVLLHHGDVLVWGGPARLRYHGVRAVPHGNHPLTGACRINLTFRQAA</sequence>
<evidence type="ECO:0000256" key="5">
    <source>
        <dbReference type="ARBA" id="ARBA00023004"/>
    </source>
</evidence>
<proteinExistence type="predicted"/>
<dbReference type="PANTHER" id="PTHR16557:SF2">
    <property type="entry name" value="NUCLEIC ACID DIOXYGENASE ALKBH1"/>
    <property type="match status" value="1"/>
</dbReference>